<accession>A0A1X0FXH3</accession>
<dbReference type="AlphaFoldDB" id="A0A1X0FXH3"/>
<reference evidence="1 2" key="1">
    <citation type="submission" date="2017-02" db="EMBL/GenBank/DDBJ databases">
        <title>The new phylogeny of genus Mycobacterium.</title>
        <authorList>
            <person name="Tortoli E."/>
            <person name="Trovato A."/>
            <person name="Cirillo D.M."/>
        </authorList>
    </citation>
    <scope>NUCLEOTIDE SEQUENCE [LARGE SCALE GENOMIC DNA]</scope>
    <source>
        <strain evidence="1 2">DSM 45255</strain>
    </source>
</reference>
<name>A0A1X0FXH3_MYCNT</name>
<evidence type="ECO:0000313" key="1">
    <source>
        <dbReference type="EMBL" id="ORB06511.1"/>
    </source>
</evidence>
<dbReference type="Proteomes" id="UP000192760">
    <property type="component" value="Unassembled WGS sequence"/>
</dbReference>
<evidence type="ECO:0000313" key="2">
    <source>
        <dbReference type="Proteomes" id="UP000192760"/>
    </source>
</evidence>
<gene>
    <name evidence="1" type="ORF">BST30_11185</name>
</gene>
<sequence length="65" mass="7316">MRLIGVEVKWDNQQAILIAFGVKDFDRIGRMAAVSVKFDHMSAAHKFGGRYSPFGVVVHHTTDRT</sequence>
<comment type="caution">
    <text evidence="1">The sequence shown here is derived from an EMBL/GenBank/DDBJ whole genome shotgun (WGS) entry which is preliminary data.</text>
</comment>
<protein>
    <submittedName>
        <fullName evidence="1">Uncharacterized protein</fullName>
    </submittedName>
</protein>
<proteinExistence type="predicted"/>
<dbReference type="EMBL" id="MVHW01000009">
    <property type="protein sequence ID" value="ORB06511.1"/>
    <property type="molecule type" value="Genomic_DNA"/>
</dbReference>
<organism evidence="1 2">
    <name type="scientific">Mycobacterium mantenii</name>
    <dbReference type="NCBI Taxonomy" id="560555"/>
    <lineage>
        <taxon>Bacteria</taxon>
        <taxon>Bacillati</taxon>
        <taxon>Actinomycetota</taxon>
        <taxon>Actinomycetes</taxon>
        <taxon>Mycobacteriales</taxon>
        <taxon>Mycobacteriaceae</taxon>
        <taxon>Mycobacterium</taxon>
        <taxon>Mycobacterium avium complex (MAC)</taxon>
    </lineage>
</organism>